<dbReference type="Proteomes" id="UP000315540">
    <property type="component" value="Unassembled WGS sequence"/>
</dbReference>
<proteinExistence type="predicted"/>
<comment type="caution">
    <text evidence="2">The sequence shown here is derived from an EMBL/GenBank/DDBJ whole genome shotgun (WGS) entry which is preliminary data.</text>
</comment>
<dbReference type="RefSeq" id="WP_140588780.1">
    <property type="nucleotide sequence ID" value="NZ_VFWZ01000001.1"/>
</dbReference>
<accession>A0A504JMD6</accession>
<gene>
    <name evidence="2" type="ORF">FHK87_01115</name>
</gene>
<organism evidence="2 3">
    <name type="scientific">Aquimarina algicola</name>
    <dbReference type="NCBI Taxonomy" id="2589995"/>
    <lineage>
        <taxon>Bacteria</taxon>
        <taxon>Pseudomonadati</taxon>
        <taxon>Bacteroidota</taxon>
        <taxon>Flavobacteriia</taxon>
        <taxon>Flavobacteriales</taxon>
        <taxon>Flavobacteriaceae</taxon>
        <taxon>Aquimarina</taxon>
    </lineage>
</organism>
<sequence>MGKIDKSNFRDMTSKELEQLIKETQKRIQQHNFNIEQISKGCLEFFDLCDKAIAQTEKELQDFQKLLKKYDKN</sequence>
<dbReference type="AlphaFoldDB" id="A0A504JMD6"/>
<feature type="coiled-coil region" evidence="1">
    <location>
        <begin position="14"/>
        <end position="73"/>
    </location>
</feature>
<evidence type="ECO:0000256" key="1">
    <source>
        <dbReference type="SAM" id="Coils"/>
    </source>
</evidence>
<keyword evidence="3" id="KW-1185">Reference proteome</keyword>
<reference evidence="2 3" key="1">
    <citation type="submission" date="2019-06" db="EMBL/GenBank/DDBJ databases">
        <authorList>
            <person name="Meng X."/>
        </authorList>
    </citation>
    <scope>NUCLEOTIDE SEQUENCE [LARGE SCALE GENOMIC DNA]</scope>
    <source>
        <strain evidence="2 3">M625</strain>
    </source>
</reference>
<protein>
    <submittedName>
        <fullName evidence="2">Uncharacterized protein</fullName>
    </submittedName>
</protein>
<dbReference type="EMBL" id="VFWZ01000001">
    <property type="protein sequence ID" value="TPN88843.1"/>
    <property type="molecule type" value="Genomic_DNA"/>
</dbReference>
<keyword evidence="1" id="KW-0175">Coiled coil</keyword>
<evidence type="ECO:0000313" key="3">
    <source>
        <dbReference type="Proteomes" id="UP000315540"/>
    </source>
</evidence>
<name>A0A504JMD6_9FLAO</name>
<evidence type="ECO:0000313" key="2">
    <source>
        <dbReference type="EMBL" id="TPN88843.1"/>
    </source>
</evidence>